<keyword evidence="7" id="KW-1185">Reference proteome</keyword>
<proteinExistence type="inferred from homology"/>
<protein>
    <submittedName>
        <fullName evidence="6">ABC transporter substrate-binding protein</fullName>
    </submittedName>
</protein>
<feature type="region of interest" description="Disordered" evidence="3">
    <location>
        <begin position="1"/>
        <end position="20"/>
    </location>
</feature>
<dbReference type="InterPro" id="IPR028082">
    <property type="entry name" value="Peripla_BP_I"/>
</dbReference>
<feature type="domain" description="Leucine-binding protein" evidence="5">
    <location>
        <begin position="77"/>
        <end position="355"/>
    </location>
</feature>
<keyword evidence="2" id="KW-0732">Signal</keyword>
<dbReference type="InterPro" id="IPR028081">
    <property type="entry name" value="Leu-bd"/>
</dbReference>
<reference evidence="6 7" key="1">
    <citation type="submission" date="2021-05" db="EMBL/GenBank/DDBJ databases">
        <title>Direct Submission.</title>
        <authorList>
            <person name="Li K."/>
            <person name="Gao J."/>
        </authorList>
    </citation>
    <scope>NUCLEOTIDE SEQUENCE [LARGE SCALE GENOMIC DNA]</scope>
    <source>
        <strain evidence="6 7">Mg02</strain>
    </source>
</reference>
<name>A0ABX8BQ72_9ACTN</name>
<dbReference type="Proteomes" id="UP000676079">
    <property type="component" value="Chromosome"/>
</dbReference>
<dbReference type="Pfam" id="PF13458">
    <property type="entry name" value="Peripla_BP_6"/>
    <property type="match status" value="1"/>
</dbReference>
<evidence type="ECO:0000259" key="5">
    <source>
        <dbReference type="Pfam" id="PF13458"/>
    </source>
</evidence>
<accession>A0ABX8BQ72</accession>
<feature type="compositionally biased region" description="Pro residues" evidence="3">
    <location>
        <begin position="1"/>
        <end position="17"/>
    </location>
</feature>
<dbReference type="RefSeq" id="WP_260697200.1">
    <property type="nucleotide sequence ID" value="NZ_CP074133.1"/>
</dbReference>
<evidence type="ECO:0000256" key="1">
    <source>
        <dbReference type="ARBA" id="ARBA00010062"/>
    </source>
</evidence>
<comment type="similarity">
    <text evidence="1">Belongs to the leucine-binding protein family.</text>
</comment>
<evidence type="ECO:0000313" key="6">
    <source>
        <dbReference type="EMBL" id="QUX24392.1"/>
    </source>
</evidence>
<evidence type="ECO:0000256" key="4">
    <source>
        <dbReference type="SAM" id="Phobius"/>
    </source>
</evidence>
<organism evidence="6 7">
    <name type="scientific">Nocardiopsis changdeensis</name>
    <dbReference type="NCBI Taxonomy" id="2831969"/>
    <lineage>
        <taxon>Bacteria</taxon>
        <taxon>Bacillati</taxon>
        <taxon>Actinomycetota</taxon>
        <taxon>Actinomycetes</taxon>
        <taxon>Streptosporangiales</taxon>
        <taxon>Nocardiopsidaceae</taxon>
        <taxon>Nocardiopsis</taxon>
    </lineage>
</organism>
<dbReference type="EMBL" id="CP074133">
    <property type="protein sequence ID" value="QUX24392.1"/>
    <property type="molecule type" value="Genomic_DNA"/>
</dbReference>
<gene>
    <name evidence="6" type="ORF">KGD84_09020</name>
</gene>
<keyword evidence="4" id="KW-1133">Transmembrane helix</keyword>
<feature type="transmembrane region" description="Helical" evidence="4">
    <location>
        <begin position="25"/>
        <end position="47"/>
    </location>
</feature>
<dbReference type="SUPFAM" id="SSF53822">
    <property type="entry name" value="Periplasmic binding protein-like I"/>
    <property type="match status" value="1"/>
</dbReference>
<sequence length="423" mass="43025">MTTPPPPPPETPAPAAPKAPNRRPLVIGAVALAVVLMGAAAGAAYWLRTPSVGDPLAVSPEPLALGLFSVEGSTGPKQEAIALALEEINAVGGVLGHEVAAPIASEDAGDLLGADLDAVLGSHAMGGEQLLPGLLEAGTLYCGNAEPYTTTPGFGDGLYFSAIPGQDQMVRALVRLAAEDGREKIVVPHTPGSEVWLDAITAEAQAHGVEVVGVDLLRAMADPSSDGVGAAELLEEGADAVIPLEPTAVVVTEPLMDEGLPAEGVYLPGLPLVANPTAPLDSLGPAGSTVVRHHSGGERFPEIEWGSSDSGDMSYAAQFGGVTAALYDCVNLVALAAEAAGSVEPAEVAARMPAVSAGGRECTGYEDCVARVRAGQDIAYVGPRGPLTWDDGNLLVDVPFEVVRLHGEGEPVDTEVRTFSLGS</sequence>
<evidence type="ECO:0000313" key="7">
    <source>
        <dbReference type="Proteomes" id="UP000676079"/>
    </source>
</evidence>
<keyword evidence="4" id="KW-0812">Transmembrane</keyword>
<evidence type="ECO:0000256" key="3">
    <source>
        <dbReference type="SAM" id="MobiDB-lite"/>
    </source>
</evidence>
<evidence type="ECO:0000256" key="2">
    <source>
        <dbReference type="ARBA" id="ARBA00022729"/>
    </source>
</evidence>
<dbReference type="Gene3D" id="3.40.50.2300">
    <property type="match status" value="2"/>
</dbReference>
<keyword evidence="4" id="KW-0472">Membrane</keyword>